<evidence type="ECO:0000313" key="2">
    <source>
        <dbReference type="Proteomes" id="UP000639772"/>
    </source>
</evidence>
<dbReference type="OrthoDB" id="286301at2759"/>
<evidence type="ECO:0000313" key="1">
    <source>
        <dbReference type="EMBL" id="KAG0489519.1"/>
    </source>
</evidence>
<dbReference type="Proteomes" id="UP000639772">
    <property type="component" value="Chromosome 3"/>
</dbReference>
<sequence length="133" mass="14786">MMLLKWWKRAQPSKRMFAMLSLFLMVFYILILLGPGFPDVARGARPGLSTSAHGHVESGLGELGLLMISMLPDDLSFTVFSPSEKAFEHVLKLANSSLVVDKRNDTLAILSRIMAFAQFLGPCLQKQCPCRKS</sequence>
<dbReference type="PANTHER" id="PTHR37232:SF2">
    <property type="entry name" value="FAS1 DOMAIN-CONTAINING PROTEIN"/>
    <property type="match status" value="1"/>
</dbReference>
<dbReference type="AlphaFoldDB" id="A0A835V6Q7"/>
<reference evidence="1 2" key="1">
    <citation type="journal article" date="2020" name="Nat. Food">
        <title>A phased Vanilla planifolia genome enables genetic improvement of flavour and production.</title>
        <authorList>
            <person name="Hasing T."/>
            <person name="Tang H."/>
            <person name="Brym M."/>
            <person name="Khazi F."/>
            <person name="Huang T."/>
            <person name="Chambers A.H."/>
        </authorList>
    </citation>
    <scope>NUCLEOTIDE SEQUENCE [LARGE SCALE GENOMIC DNA]</scope>
    <source>
        <tissue evidence="1">Leaf</tissue>
    </source>
</reference>
<proteinExistence type="predicted"/>
<accession>A0A835V6Q7</accession>
<comment type="caution">
    <text evidence="1">The sequence shown here is derived from an EMBL/GenBank/DDBJ whole genome shotgun (WGS) entry which is preliminary data.</text>
</comment>
<name>A0A835V6Q7_VANPL</name>
<organism evidence="1 2">
    <name type="scientific">Vanilla planifolia</name>
    <name type="common">Vanilla</name>
    <dbReference type="NCBI Taxonomy" id="51239"/>
    <lineage>
        <taxon>Eukaryota</taxon>
        <taxon>Viridiplantae</taxon>
        <taxon>Streptophyta</taxon>
        <taxon>Embryophyta</taxon>
        <taxon>Tracheophyta</taxon>
        <taxon>Spermatophyta</taxon>
        <taxon>Magnoliopsida</taxon>
        <taxon>Liliopsida</taxon>
        <taxon>Asparagales</taxon>
        <taxon>Orchidaceae</taxon>
        <taxon>Vanilloideae</taxon>
        <taxon>Vanilleae</taxon>
        <taxon>Vanilla</taxon>
    </lineage>
</organism>
<protein>
    <submittedName>
        <fullName evidence="1">Uncharacterized protein</fullName>
    </submittedName>
</protein>
<dbReference type="PANTHER" id="PTHR37232">
    <property type="entry name" value="FASCICLIN DOMAIN PROTEIN"/>
    <property type="match status" value="1"/>
</dbReference>
<gene>
    <name evidence="1" type="ORF">HPP92_006382</name>
</gene>
<dbReference type="EMBL" id="JADCNM010000003">
    <property type="protein sequence ID" value="KAG0489519.1"/>
    <property type="molecule type" value="Genomic_DNA"/>
</dbReference>